<comment type="similarity">
    <text evidence="1 2">Belongs to the phD/YefM antitoxin family.</text>
</comment>
<dbReference type="NCBIfam" id="TIGR01552">
    <property type="entry name" value="phd_fam"/>
    <property type="match status" value="1"/>
</dbReference>
<name>A0A136Q997_9FIRM</name>
<protein>
    <recommendedName>
        <fullName evidence="2">Antitoxin</fullName>
    </recommendedName>
</protein>
<evidence type="ECO:0000313" key="3">
    <source>
        <dbReference type="EMBL" id="KXK67136.1"/>
    </source>
</evidence>
<proteinExistence type="inferred from homology"/>
<keyword evidence="4" id="KW-1185">Reference proteome</keyword>
<organism evidence="3 4">
    <name type="scientific">Christensenella minuta</name>
    <dbReference type="NCBI Taxonomy" id="626937"/>
    <lineage>
        <taxon>Bacteria</taxon>
        <taxon>Bacillati</taxon>
        <taxon>Bacillota</taxon>
        <taxon>Clostridia</taxon>
        <taxon>Christensenellales</taxon>
        <taxon>Christensenellaceae</taxon>
        <taxon>Christensenella</taxon>
    </lineage>
</organism>
<sequence length="83" mass="9436">MEAINITKARQNLYKLVKDTNESHAPIQILGKDGNAVLLSEDDWRSIQETLYLYSVPGLVESIKESENEPVEEMVSADDLDWE</sequence>
<dbReference type="EMBL" id="LSZW01000001">
    <property type="protein sequence ID" value="KXK67136.1"/>
    <property type="molecule type" value="Genomic_DNA"/>
</dbReference>
<dbReference type="OrthoDB" id="9802003at2"/>
<evidence type="ECO:0000256" key="2">
    <source>
        <dbReference type="RuleBase" id="RU362080"/>
    </source>
</evidence>
<evidence type="ECO:0000256" key="1">
    <source>
        <dbReference type="ARBA" id="ARBA00009981"/>
    </source>
</evidence>
<dbReference type="AlphaFoldDB" id="A0A136Q997"/>
<dbReference type="SUPFAM" id="SSF143120">
    <property type="entry name" value="YefM-like"/>
    <property type="match status" value="1"/>
</dbReference>
<dbReference type="Pfam" id="PF02604">
    <property type="entry name" value="PhdYeFM_antitox"/>
    <property type="match status" value="1"/>
</dbReference>
<accession>A0A136Q997</accession>
<reference evidence="3 4" key="1">
    <citation type="submission" date="2016-02" db="EMBL/GenBank/DDBJ databases">
        <authorList>
            <person name="Wen L."/>
            <person name="He K."/>
            <person name="Yang H."/>
        </authorList>
    </citation>
    <scope>NUCLEOTIDE SEQUENCE [LARGE SCALE GENOMIC DNA]</scope>
    <source>
        <strain evidence="3 4">DSM 22607</strain>
    </source>
</reference>
<dbReference type="Gene3D" id="1.10.1220.170">
    <property type="match status" value="1"/>
</dbReference>
<comment type="caution">
    <text evidence="3">The sequence shown here is derived from an EMBL/GenBank/DDBJ whole genome shotgun (WGS) entry which is preliminary data.</text>
</comment>
<dbReference type="KEGG" id="cmiu:B1H56_12665"/>
<dbReference type="PATRIC" id="fig|626937.4.peg.2"/>
<dbReference type="KEGG" id="cmiu:B1H56_12855"/>
<gene>
    <name evidence="3" type="ORF">HMPREF3293_00002</name>
</gene>
<evidence type="ECO:0000313" key="4">
    <source>
        <dbReference type="Proteomes" id="UP000070366"/>
    </source>
</evidence>
<dbReference type="STRING" id="626937.HMPREF3293_00002"/>
<dbReference type="Proteomes" id="UP000070366">
    <property type="component" value="Unassembled WGS sequence"/>
</dbReference>
<comment type="function">
    <text evidence="2">Antitoxin component of a type II toxin-antitoxin (TA) system.</text>
</comment>
<dbReference type="InterPro" id="IPR051405">
    <property type="entry name" value="phD/YefM_antitoxin"/>
</dbReference>
<dbReference type="PANTHER" id="PTHR33713">
    <property type="entry name" value="ANTITOXIN YAFN-RELATED"/>
    <property type="match status" value="1"/>
</dbReference>
<dbReference type="PANTHER" id="PTHR33713:SF6">
    <property type="entry name" value="ANTITOXIN YEFM"/>
    <property type="match status" value="1"/>
</dbReference>
<dbReference type="InterPro" id="IPR006442">
    <property type="entry name" value="Antitoxin_Phd/YefM"/>
</dbReference>
<dbReference type="InterPro" id="IPR036165">
    <property type="entry name" value="YefM-like_sf"/>
</dbReference>
<dbReference type="RefSeq" id="WP_066521150.1">
    <property type="nucleotide sequence ID" value="NZ_CABMOF010000004.1"/>
</dbReference>
<dbReference type="Gene3D" id="3.40.1620.10">
    <property type="entry name" value="YefM-like domain"/>
    <property type="match status" value="1"/>
</dbReference>